<dbReference type="SUPFAM" id="SSF88946">
    <property type="entry name" value="Sigma2 domain of RNA polymerase sigma factors"/>
    <property type="match status" value="1"/>
</dbReference>
<dbReference type="InterPro" id="IPR039425">
    <property type="entry name" value="RNA_pol_sigma-70-like"/>
</dbReference>
<dbReference type="CDD" id="cd06171">
    <property type="entry name" value="Sigma70_r4"/>
    <property type="match status" value="1"/>
</dbReference>
<dbReference type="GO" id="GO:0006352">
    <property type="term" value="P:DNA-templated transcription initiation"/>
    <property type="evidence" value="ECO:0007669"/>
    <property type="project" value="InterPro"/>
</dbReference>
<evidence type="ECO:0000259" key="6">
    <source>
        <dbReference type="Pfam" id="PF08281"/>
    </source>
</evidence>
<dbReference type="GO" id="GO:0016987">
    <property type="term" value="F:sigma factor activity"/>
    <property type="evidence" value="ECO:0007669"/>
    <property type="project" value="UniProtKB-KW"/>
</dbReference>
<dbReference type="Pfam" id="PF08281">
    <property type="entry name" value="Sigma70_r4_2"/>
    <property type="match status" value="1"/>
</dbReference>
<dbReference type="InterPro" id="IPR036388">
    <property type="entry name" value="WH-like_DNA-bd_sf"/>
</dbReference>
<dbReference type="Pfam" id="PF04542">
    <property type="entry name" value="Sigma70_r2"/>
    <property type="match status" value="1"/>
</dbReference>
<sequence length="170" mass="19898">MSVHETVLAAIDGDEEAFFSLVSGRRERLYRIAFAYVRNEADALEAIQEVTCRAYLQLSKLREPRYFDTWLTRILIYYCIDEQRRRRRVFPAASIPEEIVTDGAGLEEQIRMEQAVGELQPNLRHVIMLKYDQDMTLAEIAQLLKRPEGTVKTWLHKALKQLRRSIGRDE</sequence>
<dbReference type="RefSeq" id="WP_014370416.1">
    <property type="nucleotide sequence ID" value="NC_016935.1"/>
</dbReference>
<dbReference type="NCBIfam" id="TIGR02937">
    <property type="entry name" value="sigma70-ECF"/>
    <property type="match status" value="1"/>
</dbReference>
<dbReference type="HOGENOM" id="CLU_047691_3_1_9"/>
<dbReference type="PANTHER" id="PTHR43133">
    <property type="entry name" value="RNA POLYMERASE ECF-TYPE SIGMA FACTO"/>
    <property type="match status" value="1"/>
</dbReference>
<evidence type="ECO:0000256" key="2">
    <source>
        <dbReference type="ARBA" id="ARBA00023015"/>
    </source>
</evidence>
<dbReference type="GO" id="GO:0003677">
    <property type="term" value="F:DNA binding"/>
    <property type="evidence" value="ECO:0007669"/>
    <property type="project" value="InterPro"/>
</dbReference>
<dbReference type="InterPro" id="IPR014284">
    <property type="entry name" value="RNA_pol_sigma-70_dom"/>
</dbReference>
<evidence type="ECO:0000256" key="3">
    <source>
        <dbReference type="ARBA" id="ARBA00023082"/>
    </source>
</evidence>
<dbReference type="KEGG" id="pmq:PM3016_3646"/>
<gene>
    <name evidence="7" type="ORF">PM3016_3646</name>
</gene>
<feature type="domain" description="RNA polymerase sigma-70 region 2" evidence="5">
    <location>
        <begin position="25"/>
        <end position="88"/>
    </location>
</feature>
<comment type="similarity">
    <text evidence="1">Belongs to the sigma-70 factor family. ECF subfamily.</text>
</comment>
<protein>
    <submittedName>
        <fullName evidence="7">RNA polymerase ECF-type sigma factor</fullName>
    </submittedName>
</protein>
<evidence type="ECO:0000259" key="5">
    <source>
        <dbReference type="Pfam" id="PF04542"/>
    </source>
</evidence>
<feature type="domain" description="RNA polymerase sigma factor 70 region 4 type 2" evidence="6">
    <location>
        <begin position="111"/>
        <end position="162"/>
    </location>
</feature>
<name>H6NNT9_9BACL</name>
<dbReference type="Gene3D" id="1.10.10.10">
    <property type="entry name" value="Winged helix-like DNA-binding domain superfamily/Winged helix DNA-binding domain"/>
    <property type="match status" value="1"/>
</dbReference>
<evidence type="ECO:0000256" key="4">
    <source>
        <dbReference type="ARBA" id="ARBA00023163"/>
    </source>
</evidence>
<dbReference type="Proteomes" id="UP000007523">
    <property type="component" value="Chromosome"/>
</dbReference>
<dbReference type="PANTHER" id="PTHR43133:SF51">
    <property type="entry name" value="RNA POLYMERASE SIGMA FACTOR"/>
    <property type="match status" value="1"/>
</dbReference>
<evidence type="ECO:0000313" key="7">
    <source>
        <dbReference type="EMBL" id="AFC30465.1"/>
    </source>
</evidence>
<accession>H6NNT9</accession>
<dbReference type="STRING" id="1116391.PM3016_3646"/>
<dbReference type="EMBL" id="CP003235">
    <property type="protein sequence ID" value="AFC30465.1"/>
    <property type="molecule type" value="Genomic_DNA"/>
</dbReference>
<keyword evidence="2" id="KW-0805">Transcription regulation</keyword>
<evidence type="ECO:0000313" key="8">
    <source>
        <dbReference type="Proteomes" id="UP000007523"/>
    </source>
</evidence>
<dbReference type="InterPro" id="IPR013325">
    <property type="entry name" value="RNA_pol_sigma_r2"/>
</dbReference>
<reference evidence="7 8" key="1">
    <citation type="journal article" date="2012" name="J. Bacteriol.">
        <title>Complete Genome Sequence of Paenibacillus mucilaginosus 3016, a Bacterium Functional as Microbial Fertilizer.</title>
        <authorList>
            <person name="Ma M."/>
            <person name="Wang Z."/>
            <person name="Li L."/>
            <person name="Jiang X."/>
            <person name="Guan D."/>
            <person name="Cao F."/>
            <person name="Chen H."/>
            <person name="Wang X."/>
            <person name="Shen D."/>
            <person name="Du B."/>
            <person name="Li J."/>
        </authorList>
    </citation>
    <scope>NUCLEOTIDE SEQUENCE [LARGE SCALE GENOMIC DNA]</scope>
    <source>
        <strain evidence="7 8">3016</strain>
    </source>
</reference>
<dbReference type="Gene3D" id="1.10.1740.10">
    <property type="match status" value="1"/>
</dbReference>
<dbReference type="InterPro" id="IPR013249">
    <property type="entry name" value="RNA_pol_sigma70_r4_t2"/>
</dbReference>
<organism evidence="7 8">
    <name type="scientific">Paenibacillus mucilaginosus 3016</name>
    <dbReference type="NCBI Taxonomy" id="1116391"/>
    <lineage>
        <taxon>Bacteria</taxon>
        <taxon>Bacillati</taxon>
        <taxon>Bacillota</taxon>
        <taxon>Bacilli</taxon>
        <taxon>Bacillales</taxon>
        <taxon>Paenibacillaceae</taxon>
        <taxon>Paenibacillus</taxon>
    </lineage>
</organism>
<dbReference type="InterPro" id="IPR007627">
    <property type="entry name" value="RNA_pol_sigma70_r2"/>
</dbReference>
<dbReference type="AlphaFoldDB" id="H6NNT9"/>
<proteinExistence type="inferred from homology"/>
<keyword evidence="3" id="KW-0731">Sigma factor</keyword>
<keyword evidence="4" id="KW-0804">Transcription</keyword>
<keyword evidence="8" id="KW-1185">Reference proteome</keyword>
<dbReference type="SUPFAM" id="SSF88659">
    <property type="entry name" value="Sigma3 and sigma4 domains of RNA polymerase sigma factors"/>
    <property type="match status" value="1"/>
</dbReference>
<dbReference type="InterPro" id="IPR013324">
    <property type="entry name" value="RNA_pol_sigma_r3/r4-like"/>
</dbReference>
<evidence type="ECO:0000256" key="1">
    <source>
        <dbReference type="ARBA" id="ARBA00010641"/>
    </source>
</evidence>